<reference evidence="3" key="1">
    <citation type="submission" date="2019-05" db="EMBL/GenBank/DDBJ databases">
        <authorList>
            <person name="Matney K."/>
            <person name="Lacafta O."/>
            <person name="Ahmed J."/>
            <person name="Anderson S."/>
            <person name="Assadpour T."/>
            <person name="Espinosa K."/>
            <person name="Gadsden T."/>
            <person name="Graham A."/>
            <person name="Hajjar W."/>
            <person name="Howard T."/>
            <person name="Matsen K."/>
            <person name="Osu J."/>
            <person name="Rup E."/>
            <person name="Sang H."/>
            <person name="Wadi S."/>
            <person name="McNeal J."/>
            <person name="Temple L."/>
        </authorList>
    </citation>
    <scope>NUCLEOTIDE SEQUENCE [LARGE SCALE GENOMIC DNA]</scope>
</reference>
<feature type="region of interest" description="Disordered" evidence="1">
    <location>
        <begin position="1"/>
        <end position="21"/>
    </location>
</feature>
<evidence type="ECO:0000313" key="2">
    <source>
        <dbReference type="EMBL" id="QDF14236.1"/>
    </source>
</evidence>
<proteinExistence type="predicted"/>
<dbReference type="EMBL" id="MK880124">
    <property type="protein sequence ID" value="QDF14236.1"/>
    <property type="molecule type" value="Genomic_DNA"/>
</dbReference>
<keyword evidence="3" id="KW-1185">Reference proteome</keyword>
<sequence>MTRRRSTERPASPGEPLGPITHEVLTAQGSPFQLCRSAEEAEAVVARLKPGASAIPYVPRSPA</sequence>
<protein>
    <submittedName>
        <fullName evidence="2">Uncharacterized protein</fullName>
    </submittedName>
</protein>
<accession>A0A4Y6E8Q7</accession>
<gene>
    <name evidence="2" type="primary">63</name>
    <name evidence="2" type="ORF">SEA_IAMGROOT_63</name>
</gene>
<evidence type="ECO:0000256" key="1">
    <source>
        <dbReference type="SAM" id="MobiDB-lite"/>
    </source>
</evidence>
<organism evidence="2 3">
    <name type="scientific">Microbacterium phage IAmGroot</name>
    <dbReference type="NCBI Taxonomy" id="2588486"/>
    <lineage>
        <taxon>Viruses</taxon>
        <taxon>Duplodnaviria</taxon>
        <taxon>Heunggongvirae</taxon>
        <taxon>Uroviricota</taxon>
        <taxon>Caudoviricetes</taxon>
        <taxon>Casidaviridae</taxon>
        <taxon>Gardenstatevirus</taxon>
        <taxon>Gardenstatevirus iamgroot</taxon>
    </lineage>
</organism>
<evidence type="ECO:0000313" key="3">
    <source>
        <dbReference type="Proteomes" id="UP000317085"/>
    </source>
</evidence>
<name>A0A4Y6E8Q7_9CAUD</name>
<dbReference type="Proteomes" id="UP000317085">
    <property type="component" value="Segment"/>
</dbReference>